<feature type="binding site" evidence="2">
    <location>
        <position position="66"/>
    </location>
    <ligand>
        <name>Fe cation</name>
        <dbReference type="ChEBI" id="CHEBI:24875"/>
    </ligand>
</feature>
<evidence type="ECO:0008006" key="8">
    <source>
        <dbReference type="Google" id="ProtNLM"/>
    </source>
</evidence>
<dbReference type="EMBL" id="JAZGQO010000007">
    <property type="protein sequence ID" value="KAK6181311.1"/>
    <property type="molecule type" value="Genomic_DNA"/>
</dbReference>
<feature type="domain" description="Pirin N-terminal" evidence="4">
    <location>
        <begin position="34"/>
        <end position="132"/>
    </location>
</feature>
<gene>
    <name evidence="6" type="ORF">SNE40_009192</name>
</gene>
<accession>A0AAN8JRJ6</accession>
<keyword evidence="2" id="KW-0408">Iron</keyword>
<dbReference type="Proteomes" id="UP001347796">
    <property type="component" value="Unassembled WGS sequence"/>
</dbReference>
<dbReference type="InterPro" id="IPR008778">
    <property type="entry name" value="Pirin_C_dom"/>
</dbReference>
<dbReference type="Gene3D" id="2.60.120.10">
    <property type="entry name" value="Jelly Rolls"/>
    <property type="match status" value="2"/>
</dbReference>
<name>A0AAN8JRJ6_PATCE</name>
<keyword evidence="7" id="KW-1185">Reference proteome</keyword>
<dbReference type="PIRSF" id="PIRSF006232">
    <property type="entry name" value="Pirin"/>
    <property type="match status" value="1"/>
</dbReference>
<keyword evidence="2" id="KW-0479">Metal-binding</keyword>
<proteinExistence type="inferred from homology"/>
<protein>
    <recommendedName>
        <fullName evidence="8">Pirin</fullName>
    </recommendedName>
</protein>
<dbReference type="SUPFAM" id="SSF51182">
    <property type="entry name" value="RmlC-like cupins"/>
    <property type="match status" value="1"/>
</dbReference>
<reference evidence="6 7" key="1">
    <citation type="submission" date="2024-01" db="EMBL/GenBank/DDBJ databases">
        <title>The genome of the rayed Mediterranean limpet Patella caerulea (Linnaeus, 1758).</title>
        <authorList>
            <person name="Anh-Thu Weber A."/>
            <person name="Halstead-Nussloch G."/>
        </authorList>
    </citation>
    <scope>NUCLEOTIDE SEQUENCE [LARGE SCALE GENOMIC DNA]</scope>
    <source>
        <strain evidence="6">AATW-2023a</strain>
        <tissue evidence="6">Whole specimen</tissue>
    </source>
</reference>
<evidence type="ECO:0000313" key="7">
    <source>
        <dbReference type="Proteomes" id="UP001347796"/>
    </source>
</evidence>
<dbReference type="PANTHER" id="PTHR13903:SF31">
    <property type="entry name" value="CUPIN-DOMAIN CONTAINING PROTEIN"/>
    <property type="match status" value="1"/>
</dbReference>
<evidence type="ECO:0000313" key="6">
    <source>
        <dbReference type="EMBL" id="KAK6181311.1"/>
    </source>
</evidence>
<evidence type="ECO:0000259" key="5">
    <source>
        <dbReference type="Pfam" id="PF05726"/>
    </source>
</evidence>
<feature type="binding site" evidence="2">
    <location>
        <position position="112"/>
    </location>
    <ligand>
        <name>Fe cation</name>
        <dbReference type="ChEBI" id="CHEBI:24875"/>
    </ligand>
</feature>
<dbReference type="InterPro" id="IPR003829">
    <property type="entry name" value="Pirin_N_dom"/>
</dbReference>
<feature type="domain" description="Pirin C-terminal" evidence="5">
    <location>
        <begin position="187"/>
        <end position="291"/>
    </location>
</feature>
<sequence>MSHSLSQSSHRLISKLATPKLQTEGGGFLVRKVIGTVIPNCDPILMLDHIGPVVYKPGEALGAPDHPHRGFETVTYLIDGGVKHQDSAGNKGILKPGWVQWMTAGKGVVHSEMPTDDIMENGGKSEGFQLWVNLPAKFKMIEPRYQDTPPEKIPIVKTEDNRVTIKVISGECRGVNAVIETKIPITMLDIHLEAGSTFTYTIPTSHNGFCYVWRGAGFLGHNQMPAHMGQVGLLSETGSEFMIRAEDGQDCHALLIAGKPIKEPIVNYGPFVMNTQEEILQAIEDYRAGKLGQIPGEAERLRQTEAAQALHKKNKNNS</sequence>
<dbReference type="InterPro" id="IPR011051">
    <property type="entry name" value="RmlC_Cupin_sf"/>
</dbReference>
<dbReference type="Pfam" id="PF05726">
    <property type="entry name" value="Pirin_C"/>
    <property type="match status" value="1"/>
</dbReference>
<comment type="caution">
    <text evidence="6">The sequence shown here is derived from an EMBL/GenBank/DDBJ whole genome shotgun (WGS) entry which is preliminary data.</text>
</comment>
<dbReference type="InterPro" id="IPR012093">
    <property type="entry name" value="Pirin"/>
</dbReference>
<organism evidence="6 7">
    <name type="scientific">Patella caerulea</name>
    <name type="common">Rayed Mediterranean limpet</name>
    <dbReference type="NCBI Taxonomy" id="87958"/>
    <lineage>
        <taxon>Eukaryota</taxon>
        <taxon>Metazoa</taxon>
        <taxon>Spiralia</taxon>
        <taxon>Lophotrochozoa</taxon>
        <taxon>Mollusca</taxon>
        <taxon>Gastropoda</taxon>
        <taxon>Patellogastropoda</taxon>
        <taxon>Patelloidea</taxon>
        <taxon>Patellidae</taxon>
        <taxon>Patella</taxon>
    </lineage>
</organism>
<evidence type="ECO:0000256" key="1">
    <source>
        <dbReference type="ARBA" id="ARBA00008416"/>
    </source>
</evidence>
<comment type="similarity">
    <text evidence="1 3">Belongs to the pirin family.</text>
</comment>
<dbReference type="GO" id="GO:0046872">
    <property type="term" value="F:metal ion binding"/>
    <property type="evidence" value="ECO:0007669"/>
    <property type="project" value="UniProtKB-KW"/>
</dbReference>
<dbReference type="InterPro" id="IPR014710">
    <property type="entry name" value="RmlC-like_jellyroll"/>
</dbReference>
<evidence type="ECO:0000256" key="2">
    <source>
        <dbReference type="PIRSR" id="PIRSR006232-1"/>
    </source>
</evidence>
<feature type="binding site" evidence="2">
    <location>
        <position position="68"/>
    </location>
    <ligand>
        <name>Fe cation</name>
        <dbReference type="ChEBI" id="CHEBI:24875"/>
    </ligand>
</feature>
<evidence type="ECO:0000256" key="3">
    <source>
        <dbReference type="RuleBase" id="RU003457"/>
    </source>
</evidence>
<evidence type="ECO:0000259" key="4">
    <source>
        <dbReference type="Pfam" id="PF02678"/>
    </source>
</evidence>
<dbReference type="AlphaFoldDB" id="A0AAN8JRJ6"/>
<dbReference type="PANTHER" id="PTHR13903">
    <property type="entry name" value="PIRIN-RELATED"/>
    <property type="match status" value="1"/>
</dbReference>
<dbReference type="CDD" id="cd02247">
    <property type="entry name" value="cupin_pirin_C"/>
    <property type="match status" value="1"/>
</dbReference>
<comment type="cofactor">
    <cofactor evidence="2">
        <name>Fe cation</name>
        <dbReference type="ChEBI" id="CHEBI:24875"/>
    </cofactor>
    <text evidence="2">Binds 1 Fe cation per subunit.</text>
</comment>
<dbReference type="Pfam" id="PF02678">
    <property type="entry name" value="Pirin"/>
    <property type="match status" value="1"/>
</dbReference>
<dbReference type="CDD" id="cd02909">
    <property type="entry name" value="cupin_pirin_N"/>
    <property type="match status" value="1"/>
</dbReference>
<feature type="binding site" evidence="2">
    <location>
        <position position="110"/>
    </location>
    <ligand>
        <name>Fe cation</name>
        <dbReference type="ChEBI" id="CHEBI:24875"/>
    </ligand>
</feature>